<comment type="caution">
    <text evidence="6">The sequence shown here is derived from an EMBL/GenBank/DDBJ whole genome shotgun (WGS) entry which is preliminary data.</text>
</comment>
<keyword evidence="3" id="KW-0472">Membrane</keyword>
<dbReference type="Pfam" id="PF05818">
    <property type="entry name" value="TraT"/>
    <property type="match status" value="2"/>
</dbReference>
<evidence type="ECO:0000256" key="4">
    <source>
        <dbReference type="ARBA" id="ARBA00023139"/>
    </source>
</evidence>
<dbReference type="EMBL" id="DLUI01000012">
    <property type="protein sequence ID" value="DAB39428.1"/>
    <property type="molecule type" value="Genomic_DNA"/>
</dbReference>
<reference evidence="6 7" key="1">
    <citation type="journal article" date="2017" name="Front. Microbiol.">
        <title>Comparative Genomic Analysis of the Class Epsilonproteobacteria and Proposed Reclassification to Epsilonbacteraeota (phyl. nov.).</title>
        <authorList>
            <person name="Waite D.W."/>
            <person name="Vanwonterghem I."/>
            <person name="Rinke C."/>
            <person name="Parks D.H."/>
            <person name="Zhang Y."/>
            <person name="Takai K."/>
            <person name="Sievert S.M."/>
            <person name="Simon J."/>
            <person name="Campbell B.J."/>
            <person name="Hanson T.E."/>
            <person name="Woyke T."/>
            <person name="Klotz M.G."/>
            <person name="Hugenholtz P."/>
        </authorList>
    </citation>
    <scope>NUCLEOTIDE SEQUENCE [LARGE SCALE GENOMIC DNA]</scope>
    <source>
        <strain evidence="6">UBA12443</strain>
    </source>
</reference>
<evidence type="ECO:0000256" key="2">
    <source>
        <dbReference type="ARBA" id="ARBA00022729"/>
    </source>
</evidence>
<evidence type="ECO:0000313" key="7">
    <source>
        <dbReference type="Proteomes" id="UP000228859"/>
    </source>
</evidence>
<comment type="subcellular location">
    <subcellularLocation>
        <location evidence="1">Cell outer membrane</location>
        <topology evidence="1">Lipid-anchor</topology>
    </subcellularLocation>
</comment>
<dbReference type="RefSeq" id="WP_294894707.1">
    <property type="nucleotide sequence ID" value="NZ_DLUI01000012.1"/>
</dbReference>
<evidence type="ECO:0000256" key="1">
    <source>
        <dbReference type="ARBA" id="ARBA00004459"/>
    </source>
</evidence>
<evidence type="ECO:0000256" key="3">
    <source>
        <dbReference type="ARBA" id="ARBA00023136"/>
    </source>
</evidence>
<dbReference type="GO" id="GO:0009279">
    <property type="term" value="C:cell outer membrane"/>
    <property type="evidence" value="ECO:0007669"/>
    <property type="project" value="UniProtKB-SubCell"/>
</dbReference>
<organism evidence="6 7">
    <name type="scientific">Sulfuricurvum kujiense</name>
    <dbReference type="NCBI Taxonomy" id="148813"/>
    <lineage>
        <taxon>Bacteria</taxon>
        <taxon>Pseudomonadati</taxon>
        <taxon>Campylobacterota</taxon>
        <taxon>Epsilonproteobacteria</taxon>
        <taxon>Campylobacterales</taxon>
        <taxon>Sulfurimonadaceae</taxon>
        <taxon>Sulfuricurvum</taxon>
    </lineage>
</organism>
<gene>
    <name evidence="6" type="ORF">CFH83_00875</name>
</gene>
<evidence type="ECO:0000313" key="6">
    <source>
        <dbReference type="EMBL" id="DAB39428.1"/>
    </source>
</evidence>
<protein>
    <recommendedName>
        <fullName evidence="8">TraT complement resistance family protein</fullName>
    </recommendedName>
</protein>
<dbReference type="Proteomes" id="UP000228859">
    <property type="component" value="Unassembled WGS sequence"/>
</dbReference>
<keyword evidence="5" id="KW-0449">Lipoprotein</keyword>
<dbReference type="AlphaFoldDB" id="A0A2D3WG83"/>
<proteinExistence type="predicted"/>
<accession>A0A2D3WG83</accession>
<evidence type="ECO:0000256" key="5">
    <source>
        <dbReference type="ARBA" id="ARBA00023288"/>
    </source>
</evidence>
<dbReference type="InterPro" id="IPR008874">
    <property type="entry name" value="TraT_complement-R"/>
</dbReference>
<name>A0A2D3WG83_9BACT</name>
<dbReference type="PROSITE" id="PS51257">
    <property type="entry name" value="PROKAR_LIPOPROTEIN"/>
    <property type="match status" value="1"/>
</dbReference>
<sequence>MKKMYQIIGVVGLSAILLQGCGSITMEANSKMTNSIFFKNIQPKKTAFIVAKNSSPVDSELGNQVKQKLQNRGYMLMDNPDTAQYIVQVNALNMNEEHEQKALKTATAAGATTAIVSYAVNHSGKDALGSGLAVGAVAGLFAYATADGHVRMQADVLITEKLADNKTIEHSTRVFAEATQMRLTVAEAQPILEDKISTQIAGIFN</sequence>
<evidence type="ECO:0008006" key="8">
    <source>
        <dbReference type="Google" id="ProtNLM"/>
    </source>
</evidence>
<keyword evidence="4" id="KW-0564">Palmitate</keyword>
<keyword evidence="2" id="KW-0732">Signal</keyword>